<evidence type="ECO:0000313" key="22">
    <source>
        <dbReference type="Proteomes" id="UP000182737"/>
    </source>
</evidence>
<dbReference type="GO" id="GO:0071555">
    <property type="term" value="P:cell wall organization"/>
    <property type="evidence" value="ECO:0007669"/>
    <property type="project" value="UniProtKB-KW"/>
</dbReference>
<dbReference type="Gene3D" id="3.90.78.10">
    <property type="entry name" value="UDP-N-acetylenolpyruvoylglucosamine reductase, C-terminal domain"/>
    <property type="match status" value="1"/>
</dbReference>
<evidence type="ECO:0000256" key="19">
    <source>
        <dbReference type="HAMAP-Rule" id="MF_00037"/>
    </source>
</evidence>
<dbReference type="HAMAP" id="MF_00037">
    <property type="entry name" value="MurB"/>
    <property type="match status" value="1"/>
</dbReference>
<dbReference type="Pfam" id="PF01565">
    <property type="entry name" value="FAD_binding_4"/>
    <property type="match status" value="1"/>
</dbReference>
<dbReference type="InterPro" id="IPR006094">
    <property type="entry name" value="Oxid_FAD_bind_N"/>
</dbReference>
<dbReference type="UniPathway" id="UPA00219"/>
<evidence type="ECO:0000256" key="13">
    <source>
        <dbReference type="ARBA" id="ARBA00022984"/>
    </source>
</evidence>
<evidence type="ECO:0000256" key="15">
    <source>
        <dbReference type="ARBA" id="ARBA00023306"/>
    </source>
</evidence>
<keyword evidence="12 19" id="KW-0133">Cell shape</keyword>
<keyword evidence="16 19" id="KW-0961">Cell wall biogenesis/degradation</keyword>
<dbReference type="InterPro" id="IPR036318">
    <property type="entry name" value="FAD-bd_PCMH-like_sf"/>
</dbReference>
<dbReference type="NCBIfam" id="TIGR00179">
    <property type="entry name" value="murB"/>
    <property type="match status" value="1"/>
</dbReference>
<keyword evidence="15 19" id="KW-0131">Cell cycle</keyword>
<evidence type="ECO:0000256" key="11">
    <source>
        <dbReference type="ARBA" id="ARBA00022857"/>
    </source>
</evidence>
<feature type="active site" evidence="19">
    <location>
        <position position="318"/>
    </location>
</feature>
<keyword evidence="22" id="KW-1185">Reference proteome</keyword>
<evidence type="ECO:0000256" key="9">
    <source>
        <dbReference type="ARBA" id="ARBA00022630"/>
    </source>
</evidence>
<evidence type="ECO:0000256" key="4">
    <source>
        <dbReference type="ARBA" id="ARBA00004752"/>
    </source>
</evidence>
<dbReference type="InterPro" id="IPR011601">
    <property type="entry name" value="MurB_C"/>
</dbReference>
<keyword evidence="14 19" id="KW-0560">Oxidoreductase</keyword>
<evidence type="ECO:0000259" key="20">
    <source>
        <dbReference type="PROSITE" id="PS51387"/>
    </source>
</evidence>
<dbReference type="InterPro" id="IPR003170">
    <property type="entry name" value="MurB"/>
</dbReference>
<dbReference type="AlphaFoldDB" id="A0A1I3L5X8"/>
<feature type="active site" description="Proton donor" evidence="19">
    <location>
        <position position="246"/>
    </location>
</feature>
<dbReference type="GO" id="GO:0008360">
    <property type="term" value="P:regulation of cell shape"/>
    <property type="evidence" value="ECO:0007669"/>
    <property type="project" value="UniProtKB-KW"/>
</dbReference>
<evidence type="ECO:0000256" key="6">
    <source>
        <dbReference type="ARBA" id="ARBA00015188"/>
    </source>
</evidence>
<dbReference type="GO" id="GO:0008762">
    <property type="term" value="F:UDP-N-acetylmuramate dehydrogenase activity"/>
    <property type="evidence" value="ECO:0007669"/>
    <property type="project" value="UniProtKB-UniRule"/>
</dbReference>
<evidence type="ECO:0000256" key="7">
    <source>
        <dbReference type="ARBA" id="ARBA00022490"/>
    </source>
</evidence>
<evidence type="ECO:0000256" key="8">
    <source>
        <dbReference type="ARBA" id="ARBA00022618"/>
    </source>
</evidence>
<dbReference type="Pfam" id="PF02873">
    <property type="entry name" value="MurB_C"/>
    <property type="match status" value="1"/>
</dbReference>
<evidence type="ECO:0000256" key="5">
    <source>
        <dbReference type="ARBA" id="ARBA00012518"/>
    </source>
</evidence>
<evidence type="ECO:0000256" key="2">
    <source>
        <dbReference type="ARBA" id="ARBA00003921"/>
    </source>
</evidence>
<comment type="function">
    <text evidence="2 19">Cell wall formation.</text>
</comment>
<dbReference type="GO" id="GO:0009252">
    <property type="term" value="P:peptidoglycan biosynthetic process"/>
    <property type="evidence" value="ECO:0007669"/>
    <property type="project" value="UniProtKB-UniRule"/>
</dbReference>
<dbReference type="Proteomes" id="UP000182737">
    <property type="component" value="Unassembled WGS sequence"/>
</dbReference>
<keyword evidence="7 19" id="KW-0963">Cytoplasm</keyword>
<dbReference type="EC" id="1.3.1.98" evidence="5 19"/>
<evidence type="ECO:0000256" key="3">
    <source>
        <dbReference type="ARBA" id="ARBA00004496"/>
    </source>
</evidence>
<dbReference type="PANTHER" id="PTHR21071">
    <property type="entry name" value="UDP-N-ACETYLENOLPYRUVOYLGLUCOSAMINE REDUCTASE"/>
    <property type="match status" value="1"/>
</dbReference>
<dbReference type="SUPFAM" id="SSF56176">
    <property type="entry name" value="FAD-binding/transporter-associated domain-like"/>
    <property type="match status" value="1"/>
</dbReference>
<keyword evidence="9 19" id="KW-0285">Flavoprotein</keyword>
<evidence type="ECO:0000256" key="1">
    <source>
        <dbReference type="ARBA" id="ARBA00001974"/>
    </source>
</evidence>
<evidence type="ECO:0000256" key="12">
    <source>
        <dbReference type="ARBA" id="ARBA00022960"/>
    </source>
</evidence>
<dbReference type="InterPro" id="IPR036635">
    <property type="entry name" value="MurB_C_sf"/>
</dbReference>
<dbReference type="Gene3D" id="3.30.465.10">
    <property type="match status" value="1"/>
</dbReference>
<dbReference type="GO" id="GO:0005829">
    <property type="term" value="C:cytosol"/>
    <property type="evidence" value="ECO:0007669"/>
    <property type="project" value="TreeGrafter"/>
</dbReference>
<comment type="similarity">
    <text evidence="19">Belongs to the MurB family.</text>
</comment>
<comment type="subcellular location">
    <subcellularLocation>
        <location evidence="3 19">Cytoplasm</location>
    </subcellularLocation>
</comment>
<dbReference type="InterPro" id="IPR016167">
    <property type="entry name" value="FAD-bd_PCMH_sub1"/>
</dbReference>
<keyword evidence="10 19" id="KW-0274">FAD</keyword>
<organism evidence="21 22">
    <name type="scientific">Treponema bryantii</name>
    <dbReference type="NCBI Taxonomy" id="163"/>
    <lineage>
        <taxon>Bacteria</taxon>
        <taxon>Pseudomonadati</taxon>
        <taxon>Spirochaetota</taxon>
        <taxon>Spirochaetia</taxon>
        <taxon>Spirochaetales</taxon>
        <taxon>Treponemataceae</taxon>
        <taxon>Treponema</taxon>
    </lineage>
</organism>
<keyword evidence="13 19" id="KW-0573">Peptidoglycan synthesis</keyword>
<evidence type="ECO:0000256" key="14">
    <source>
        <dbReference type="ARBA" id="ARBA00023002"/>
    </source>
</evidence>
<dbReference type="InterPro" id="IPR016169">
    <property type="entry name" value="FAD-bd_PCMH_sub2"/>
</dbReference>
<dbReference type="PANTHER" id="PTHR21071:SF4">
    <property type="entry name" value="UDP-N-ACETYLENOLPYRUVOYLGLUCOSAMINE REDUCTASE"/>
    <property type="match status" value="1"/>
</dbReference>
<comment type="cofactor">
    <cofactor evidence="1 19">
        <name>FAD</name>
        <dbReference type="ChEBI" id="CHEBI:57692"/>
    </cofactor>
</comment>
<dbReference type="GO" id="GO:0051301">
    <property type="term" value="P:cell division"/>
    <property type="evidence" value="ECO:0007669"/>
    <property type="project" value="UniProtKB-KW"/>
</dbReference>
<comment type="caution">
    <text evidence="19">Lacks conserved residue(s) required for the propagation of feature annotation.</text>
</comment>
<keyword evidence="8 19" id="KW-0132">Cell division</keyword>
<evidence type="ECO:0000313" key="21">
    <source>
        <dbReference type="EMBL" id="SFI80172.1"/>
    </source>
</evidence>
<dbReference type="RefSeq" id="WP_083425739.1">
    <property type="nucleotide sequence ID" value="NZ_FORI01000006.1"/>
</dbReference>
<dbReference type="SUPFAM" id="SSF56194">
    <property type="entry name" value="Uridine diphospho-N-Acetylenolpyruvylglucosamine reductase, MurB, C-terminal domain"/>
    <property type="match status" value="1"/>
</dbReference>
<accession>A0A1I3L5X8</accession>
<evidence type="ECO:0000256" key="16">
    <source>
        <dbReference type="ARBA" id="ARBA00023316"/>
    </source>
</evidence>
<dbReference type="OrthoDB" id="9804753at2"/>
<name>A0A1I3L5X8_9SPIR</name>
<proteinExistence type="inferred from homology"/>
<dbReference type="Gene3D" id="3.30.43.10">
    <property type="entry name" value="Uridine Diphospho-n-acetylenolpyruvylglucosamine Reductase, domain 2"/>
    <property type="match status" value="1"/>
</dbReference>
<reference evidence="22" key="1">
    <citation type="submission" date="2016-10" db="EMBL/GenBank/DDBJ databases">
        <authorList>
            <person name="Varghese N."/>
            <person name="Submissions S."/>
        </authorList>
    </citation>
    <scope>NUCLEOTIDE SEQUENCE [LARGE SCALE GENOMIC DNA]</scope>
    <source>
        <strain evidence="22">XBD1002</strain>
    </source>
</reference>
<evidence type="ECO:0000256" key="10">
    <source>
        <dbReference type="ARBA" id="ARBA00022827"/>
    </source>
</evidence>
<dbReference type="InterPro" id="IPR016166">
    <property type="entry name" value="FAD-bd_PCMH"/>
</dbReference>
<dbReference type="GO" id="GO:0071949">
    <property type="term" value="F:FAD binding"/>
    <property type="evidence" value="ECO:0007669"/>
    <property type="project" value="InterPro"/>
</dbReference>
<evidence type="ECO:0000256" key="17">
    <source>
        <dbReference type="ARBA" id="ARBA00031026"/>
    </source>
</evidence>
<dbReference type="EMBL" id="FORI01000006">
    <property type="protein sequence ID" value="SFI80172.1"/>
    <property type="molecule type" value="Genomic_DNA"/>
</dbReference>
<evidence type="ECO:0000256" key="18">
    <source>
        <dbReference type="ARBA" id="ARBA00048914"/>
    </source>
</evidence>
<feature type="domain" description="FAD-binding PCMH-type" evidence="20">
    <location>
        <begin position="29"/>
        <end position="214"/>
    </location>
</feature>
<protein>
    <recommendedName>
        <fullName evidence="6 19">UDP-N-acetylenolpyruvoylglucosamine reductase</fullName>
        <ecNumber evidence="5 19">1.3.1.98</ecNumber>
    </recommendedName>
    <alternativeName>
        <fullName evidence="17 19">UDP-N-acetylmuramate dehydrogenase</fullName>
    </alternativeName>
</protein>
<sequence length="325" mass="35110">MINFLASMLKTAKIPYKENELLAPKSTFKVGGTARLFITPETPAQLESVISAARSAELSFFVTGGASNVVYPDGTYEGAIISTQQIKEIFYDSDETTPDGSVLVTCQCGVPMAAFVDFCTKKNLSGAEQFAGLPGTVGGAVYMNARCFDRSVSDILYSTTHIEYTGEKAKFVELPFNASDWEYKKSPFQAHTAEDGSQITQRYLTQATFRLRPAGAAAHEQIVADCKKYIAERVDKGHFKYPSAGSVFKNNRAFGAPSGKLIDDCGLKGLAVGGAQIAPFHGNFIINTGSATAADIRSLVQAAQKAVKEKFGFELEPEIIFVQNN</sequence>
<gene>
    <name evidence="19" type="primary">murB</name>
    <name evidence="21" type="ORF">SAMN04487775_10666</name>
</gene>
<keyword evidence="11 19" id="KW-0521">NADP</keyword>
<dbReference type="PROSITE" id="PS51387">
    <property type="entry name" value="FAD_PCMH"/>
    <property type="match status" value="1"/>
</dbReference>
<comment type="catalytic activity">
    <reaction evidence="18 19">
        <text>UDP-N-acetyl-alpha-D-muramate + NADP(+) = UDP-N-acetyl-3-O-(1-carboxyvinyl)-alpha-D-glucosamine + NADPH + H(+)</text>
        <dbReference type="Rhea" id="RHEA:12248"/>
        <dbReference type="ChEBI" id="CHEBI:15378"/>
        <dbReference type="ChEBI" id="CHEBI:57783"/>
        <dbReference type="ChEBI" id="CHEBI:58349"/>
        <dbReference type="ChEBI" id="CHEBI:68483"/>
        <dbReference type="ChEBI" id="CHEBI:70757"/>
        <dbReference type="EC" id="1.3.1.98"/>
    </reaction>
</comment>
<comment type="pathway">
    <text evidence="4 19">Cell wall biogenesis; peptidoglycan biosynthesis.</text>
</comment>